<proteinExistence type="predicted"/>
<comment type="caution">
    <text evidence="2">The sequence shown here is derived from an EMBL/GenBank/DDBJ whole genome shotgun (WGS) entry which is preliminary data.</text>
</comment>
<evidence type="ECO:0000256" key="1">
    <source>
        <dbReference type="SAM" id="Phobius"/>
    </source>
</evidence>
<dbReference type="Proteomes" id="UP001221757">
    <property type="component" value="Unassembled WGS sequence"/>
</dbReference>
<keyword evidence="3" id="KW-1185">Reference proteome</keyword>
<evidence type="ECO:0000313" key="2">
    <source>
        <dbReference type="EMBL" id="KAJ7690883.1"/>
    </source>
</evidence>
<keyword evidence="1" id="KW-1133">Transmembrane helix</keyword>
<dbReference type="EMBL" id="JARKIE010000062">
    <property type="protein sequence ID" value="KAJ7690883.1"/>
    <property type="molecule type" value="Genomic_DNA"/>
</dbReference>
<dbReference type="AlphaFoldDB" id="A0AAD7GHB5"/>
<gene>
    <name evidence="2" type="ORF">B0H17DRAFT_1134150</name>
</gene>
<keyword evidence="1" id="KW-0812">Transmembrane</keyword>
<organism evidence="2 3">
    <name type="scientific">Mycena rosella</name>
    <name type="common">Pink bonnet</name>
    <name type="synonym">Agaricus rosellus</name>
    <dbReference type="NCBI Taxonomy" id="1033263"/>
    <lineage>
        <taxon>Eukaryota</taxon>
        <taxon>Fungi</taxon>
        <taxon>Dikarya</taxon>
        <taxon>Basidiomycota</taxon>
        <taxon>Agaricomycotina</taxon>
        <taxon>Agaricomycetes</taxon>
        <taxon>Agaricomycetidae</taxon>
        <taxon>Agaricales</taxon>
        <taxon>Marasmiineae</taxon>
        <taxon>Mycenaceae</taxon>
        <taxon>Mycena</taxon>
    </lineage>
</organism>
<accession>A0AAD7GHB5</accession>
<protein>
    <submittedName>
        <fullName evidence="2">Uncharacterized protein</fullName>
    </submittedName>
</protein>
<sequence length="141" mass="16055">MSDARPHQYRGHVHISHGFFWYLVAFFGSIWPISAWIKDKCRYQLADVKMGCITITSAIINRSLTRCSSFKSDPMTDCDSIWDVPLRRKLNYAAGEFCNYPPLLHSLRAVNPGIMWLKKSLNVVYILTAAQDPQTAVESSV</sequence>
<feature type="transmembrane region" description="Helical" evidence="1">
    <location>
        <begin position="19"/>
        <end position="37"/>
    </location>
</feature>
<keyword evidence="1" id="KW-0472">Membrane</keyword>
<reference evidence="2" key="1">
    <citation type="submission" date="2023-03" db="EMBL/GenBank/DDBJ databases">
        <title>Massive genome expansion in bonnet fungi (Mycena s.s.) driven by repeated elements and novel gene families across ecological guilds.</title>
        <authorList>
            <consortium name="Lawrence Berkeley National Laboratory"/>
            <person name="Harder C.B."/>
            <person name="Miyauchi S."/>
            <person name="Viragh M."/>
            <person name="Kuo A."/>
            <person name="Thoen E."/>
            <person name="Andreopoulos B."/>
            <person name="Lu D."/>
            <person name="Skrede I."/>
            <person name="Drula E."/>
            <person name="Henrissat B."/>
            <person name="Morin E."/>
            <person name="Kohler A."/>
            <person name="Barry K."/>
            <person name="LaButti K."/>
            <person name="Morin E."/>
            <person name="Salamov A."/>
            <person name="Lipzen A."/>
            <person name="Mereny Z."/>
            <person name="Hegedus B."/>
            <person name="Baldrian P."/>
            <person name="Stursova M."/>
            <person name="Weitz H."/>
            <person name="Taylor A."/>
            <person name="Grigoriev I.V."/>
            <person name="Nagy L.G."/>
            <person name="Martin F."/>
            <person name="Kauserud H."/>
        </authorList>
    </citation>
    <scope>NUCLEOTIDE SEQUENCE</scope>
    <source>
        <strain evidence="2">CBHHK067</strain>
    </source>
</reference>
<name>A0AAD7GHB5_MYCRO</name>
<evidence type="ECO:0000313" key="3">
    <source>
        <dbReference type="Proteomes" id="UP001221757"/>
    </source>
</evidence>